<dbReference type="InterPro" id="IPR044097">
    <property type="entry name" value="Bds1/SdsA1_MBL-fold"/>
</dbReference>
<protein>
    <submittedName>
        <fullName evidence="6">Alkyl sulfatase BDS1, metallo-beta-lactamase superfamily</fullName>
    </submittedName>
</protein>
<name>A0A1T5IAB1_9MICO</name>
<dbReference type="Gene3D" id="3.60.15.30">
    <property type="entry name" value="Metallo-beta-lactamase domain"/>
    <property type="match status" value="1"/>
</dbReference>
<keyword evidence="2" id="KW-0378">Hydrolase</keyword>
<evidence type="ECO:0000256" key="4">
    <source>
        <dbReference type="ARBA" id="ARBA00033751"/>
    </source>
</evidence>
<dbReference type="Gene3D" id="3.30.1050.10">
    <property type="entry name" value="SCP2 sterol-binding domain"/>
    <property type="match status" value="1"/>
</dbReference>
<dbReference type="Gene3D" id="1.25.40.880">
    <property type="entry name" value="Alkyl sulfatase, dimerisation domain"/>
    <property type="match status" value="1"/>
</dbReference>
<dbReference type="SMART" id="SM00849">
    <property type="entry name" value="Lactamase_B"/>
    <property type="match status" value="1"/>
</dbReference>
<dbReference type="InterPro" id="IPR038536">
    <property type="entry name" value="Alkyl/aryl-sulf_dimr_sf"/>
</dbReference>
<dbReference type="SUPFAM" id="SSF55718">
    <property type="entry name" value="SCP-like"/>
    <property type="match status" value="1"/>
</dbReference>
<comment type="similarity">
    <text evidence="4">Belongs to the metallo-beta-lactamase superfamily. Type III sulfatase family.</text>
</comment>
<evidence type="ECO:0000259" key="5">
    <source>
        <dbReference type="SMART" id="SM00849"/>
    </source>
</evidence>
<dbReference type="SUPFAM" id="SSF56281">
    <property type="entry name" value="Metallo-hydrolase/oxidoreductase"/>
    <property type="match status" value="1"/>
</dbReference>
<dbReference type="Pfam" id="PF14864">
    <property type="entry name" value="Alkyl_sulf_C"/>
    <property type="match status" value="1"/>
</dbReference>
<dbReference type="GO" id="GO:0018909">
    <property type="term" value="P:dodecyl sulfate metabolic process"/>
    <property type="evidence" value="ECO:0007669"/>
    <property type="project" value="InterPro"/>
</dbReference>
<dbReference type="Pfam" id="PF14863">
    <property type="entry name" value="Alkyl_sulf_dimr"/>
    <property type="match status" value="1"/>
</dbReference>
<accession>A0A1T5IAB1</accession>
<keyword evidence="1" id="KW-0479">Metal-binding</keyword>
<reference evidence="6 7" key="1">
    <citation type="submission" date="2017-02" db="EMBL/GenBank/DDBJ databases">
        <authorList>
            <person name="Peterson S.W."/>
        </authorList>
    </citation>
    <scope>NUCLEOTIDE SEQUENCE [LARGE SCALE GENOMIC DNA]</scope>
    <source>
        <strain evidence="6 7">VKM Ac-2059</strain>
    </source>
</reference>
<dbReference type="PANTHER" id="PTHR43223:SF2">
    <property type="entry name" value="METALLO-BETA-LACTAMASE DOMAIN-CONTAINING PROTEIN"/>
    <property type="match status" value="1"/>
</dbReference>
<dbReference type="GO" id="GO:0046872">
    <property type="term" value="F:metal ion binding"/>
    <property type="evidence" value="ECO:0007669"/>
    <property type="project" value="UniProtKB-KW"/>
</dbReference>
<dbReference type="InterPro" id="IPR001279">
    <property type="entry name" value="Metallo-B-lactamas"/>
</dbReference>
<dbReference type="GO" id="GO:0046983">
    <property type="term" value="F:protein dimerization activity"/>
    <property type="evidence" value="ECO:0007669"/>
    <property type="project" value="InterPro"/>
</dbReference>
<keyword evidence="3" id="KW-0862">Zinc</keyword>
<dbReference type="InterPro" id="IPR036866">
    <property type="entry name" value="RibonucZ/Hydroxyglut_hydro"/>
</dbReference>
<dbReference type="CDD" id="cd07710">
    <property type="entry name" value="arylsulfatase_Sdsa1-like_MBL-fold"/>
    <property type="match status" value="1"/>
</dbReference>
<dbReference type="InterPro" id="IPR052195">
    <property type="entry name" value="Bact_Alkyl/Aryl-Sulfatase"/>
</dbReference>
<feature type="domain" description="Metallo-beta-lactamase" evidence="5">
    <location>
        <begin position="75"/>
        <end position="294"/>
    </location>
</feature>
<evidence type="ECO:0000313" key="7">
    <source>
        <dbReference type="Proteomes" id="UP000190857"/>
    </source>
</evidence>
<dbReference type="STRING" id="123320.SAMN06309945_0119"/>
<dbReference type="InterPro" id="IPR029229">
    <property type="entry name" value="Alkyl_sulf_C"/>
</dbReference>
<organism evidence="6 7">
    <name type="scientific">Okibacterium fritillariae</name>
    <dbReference type="NCBI Taxonomy" id="123320"/>
    <lineage>
        <taxon>Bacteria</taxon>
        <taxon>Bacillati</taxon>
        <taxon>Actinomycetota</taxon>
        <taxon>Actinomycetes</taxon>
        <taxon>Micrococcales</taxon>
        <taxon>Microbacteriaceae</taxon>
        <taxon>Okibacterium</taxon>
    </lineage>
</organism>
<gene>
    <name evidence="6" type="ORF">SAMN06309945_0119</name>
</gene>
<evidence type="ECO:0000256" key="3">
    <source>
        <dbReference type="ARBA" id="ARBA00022833"/>
    </source>
</evidence>
<dbReference type="Proteomes" id="UP000190857">
    <property type="component" value="Unassembled WGS sequence"/>
</dbReference>
<dbReference type="PANTHER" id="PTHR43223">
    <property type="entry name" value="ALKYL/ARYL-SULFATASE"/>
    <property type="match status" value="1"/>
</dbReference>
<evidence type="ECO:0000256" key="1">
    <source>
        <dbReference type="ARBA" id="ARBA00022723"/>
    </source>
</evidence>
<dbReference type="AlphaFoldDB" id="A0A1T5IAB1"/>
<dbReference type="EMBL" id="FUZP01000001">
    <property type="protein sequence ID" value="SKC35872.1"/>
    <property type="molecule type" value="Genomic_DNA"/>
</dbReference>
<proteinExistence type="inferred from homology"/>
<dbReference type="GO" id="GO:0018741">
    <property type="term" value="F:linear primary-alkylsulfatase activity"/>
    <property type="evidence" value="ECO:0007669"/>
    <property type="project" value="InterPro"/>
</dbReference>
<evidence type="ECO:0000313" key="6">
    <source>
        <dbReference type="EMBL" id="SKC35872.1"/>
    </source>
</evidence>
<keyword evidence="7" id="KW-1185">Reference proteome</keyword>
<sequence length="604" mass="65810">MLYQRHGAASTVSAMDKYWLGADAGITFTPSGENTAYTDNADTVPPEMTQHSRTMNPGVFEITGKGVYQIFGYALSALTVVEGDDGLILIDPPEDVEKGKRQLVELRKISDKPIKAVLYSHWHTDHNAGVKAFITQEQADSGEVLVIAHRDFMSNIISNSISGDGPIIAVRADYSLGGLLEVGPKGRVNGGLGPDFIMETMSLVTPNTLVDDRLELTVAGVRMEIFWAPSEAIDEIVTWFPDLGVLQSAEVIQGESFPNLHSIRGSRYRDPQAWFTSIDKNLRPLPAEVMIPSHGRPLAGRAEVAKVLTDYRDAISYVYDQTLRWINKGYLPDDLVERVTLPAALAESEWLGNFYGGVPHSVRQIYVGELGWFNADPTTLAPLNIRESSKRYVALLGGRDAVFGIASDAARDGDHQWAAELVSHLVRINRDDTEARLLKADALRALGYQTPNSNWRNFYLTAARELDGTIDYSLSIEINAPDQIAAMPGSALLASLRFRIDPEVAGTTTFAAGVHVLDTDETVGLIVRNGVLEVTDSVPADARFVLSVPKQVVVGMIFLDALGVLKKAVDGGAAHFTMGGLDEAATFFGFFEAHSGEHITLADR</sequence>
<dbReference type="InterPro" id="IPR029228">
    <property type="entry name" value="Alkyl_sulf_dimr"/>
</dbReference>
<evidence type="ECO:0000256" key="2">
    <source>
        <dbReference type="ARBA" id="ARBA00022801"/>
    </source>
</evidence>
<dbReference type="Pfam" id="PF00753">
    <property type="entry name" value="Lactamase_B"/>
    <property type="match status" value="1"/>
</dbReference>
<dbReference type="InterPro" id="IPR036527">
    <property type="entry name" value="SCP2_sterol-bd_dom_sf"/>
</dbReference>